<reference evidence="3 4" key="1">
    <citation type="submission" date="2024-01" db="EMBL/GenBank/DDBJ databases">
        <authorList>
            <person name="Allen C."/>
            <person name="Tagirdzhanova G."/>
        </authorList>
    </citation>
    <scope>NUCLEOTIDE SEQUENCE [LARGE SCALE GENOMIC DNA]</scope>
    <source>
        <strain evidence="3 4">CBS 573.63</strain>
    </source>
</reference>
<proteinExistence type="predicted"/>
<dbReference type="EMBL" id="CAWUOM010000011">
    <property type="protein sequence ID" value="CAK7264608.1"/>
    <property type="molecule type" value="Genomic_DNA"/>
</dbReference>
<gene>
    <name evidence="3" type="ORF">SEPCBS57363_001161</name>
</gene>
<organism evidence="3 4">
    <name type="scientific">Sporothrix epigloea</name>
    <dbReference type="NCBI Taxonomy" id="1892477"/>
    <lineage>
        <taxon>Eukaryota</taxon>
        <taxon>Fungi</taxon>
        <taxon>Dikarya</taxon>
        <taxon>Ascomycota</taxon>
        <taxon>Pezizomycotina</taxon>
        <taxon>Sordariomycetes</taxon>
        <taxon>Sordariomycetidae</taxon>
        <taxon>Ophiostomatales</taxon>
        <taxon>Ophiostomataceae</taxon>
        <taxon>Sporothrix</taxon>
    </lineage>
</organism>
<accession>A0ABP0D8R3</accession>
<evidence type="ECO:0000313" key="3">
    <source>
        <dbReference type="EMBL" id="CAK7264608.1"/>
    </source>
</evidence>
<dbReference type="PANTHER" id="PTHR43092">
    <property type="entry name" value="L-CYSTEINE DESULFHYDRASE"/>
    <property type="match status" value="1"/>
</dbReference>
<dbReference type="Pfam" id="PF00266">
    <property type="entry name" value="Aminotran_5"/>
    <property type="match status" value="1"/>
</dbReference>
<evidence type="ECO:0000259" key="2">
    <source>
        <dbReference type="Pfam" id="PF00266"/>
    </source>
</evidence>
<dbReference type="SUPFAM" id="SSF53383">
    <property type="entry name" value="PLP-dependent transferases"/>
    <property type="match status" value="1"/>
</dbReference>
<evidence type="ECO:0000256" key="1">
    <source>
        <dbReference type="ARBA" id="ARBA00022898"/>
    </source>
</evidence>
<dbReference type="PANTHER" id="PTHR43092:SF2">
    <property type="entry name" value="HERCYNYLCYSTEINE SULFOXIDE LYASE"/>
    <property type="match status" value="1"/>
</dbReference>
<protein>
    <recommendedName>
        <fullName evidence="2">Aminotransferase class V domain-containing protein</fullName>
    </recommendedName>
</protein>
<sequence>MAPIMTTTDLPKATPFGKPMRELFPFAPTYRNLNHGSYGTYPSAIGAVRARYLADHEARAEIHKRIDSPLLILKSREALIPLLGKDVALNEVVFVDNASSGVNVVLRNLAADWSAPAPDQGDAVLFFTTIYGSCDKTLQNLAETGRIHAVEIHASFPTDEDDSIVQKLLDAYADATARGLRVRLAMFDTIVSAPGVLLPWERLTAACRSLGILSLVDGAHGIGQIDLTHLGSVSPDFVVSNLHKWLYVPRGCAMLYVPFRNQHYMKTSLPTSHGYEAASRRGDLSASGLAAATTTYFTALFAETGTFDYSPKMCVPAAIQFRNEVCGGEEAIRKYCFDLVRAGSDRVAAILGTEVMDNPRSNIRACAMNNVRLPFKIVPATSENNANRDPEAVPVDQFGTLERWLTQYAAEKYDTYFRITYYEGHPWVRLSGQVYNDAEDFEWAGKVLLDLVDQVKKGNWKKVD</sequence>
<dbReference type="InterPro" id="IPR015421">
    <property type="entry name" value="PyrdxlP-dep_Trfase_major"/>
</dbReference>
<feature type="domain" description="Aminotransferase class V" evidence="2">
    <location>
        <begin position="90"/>
        <end position="272"/>
    </location>
</feature>
<evidence type="ECO:0000313" key="4">
    <source>
        <dbReference type="Proteomes" id="UP001642501"/>
    </source>
</evidence>
<dbReference type="Proteomes" id="UP001642501">
    <property type="component" value="Unassembled WGS sequence"/>
</dbReference>
<name>A0ABP0D8R3_9PEZI</name>
<keyword evidence="4" id="KW-1185">Reference proteome</keyword>
<dbReference type="InterPro" id="IPR000192">
    <property type="entry name" value="Aminotrans_V_dom"/>
</dbReference>
<dbReference type="Gene3D" id="3.40.640.10">
    <property type="entry name" value="Type I PLP-dependent aspartate aminotransferase-like (Major domain)"/>
    <property type="match status" value="1"/>
</dbReference>
<dbReference type="InterPro" id="IPR015424">
    <property type="entry name" value="PyrdxlP-dep_Trfase"/>
</dbReference>
<keyword evidence="1" id="KW-0663">Pyridoxal phosphate</keyword>
<comment type="caution">
    <text evidence="3">The sequence shown here is derived from an EMBL/GenBank/DDBJ whole genome shotgun (WGS) entry which is preliminary data.</text>
</comment>